<evidence type="ECO:0000256" key="2">
    <source>
        <dbReference type="ARBA" id="ARBA00022692"/>
    </source>
</evidence>
<evidence type="ECO:0000256" key="4">
    <source>
        <dbReference type="ARBA" id="ARBA00022989"/>
    </source>
</evidence>
<proteinExistence type="predicted"/>
<feature type="domain" description="ResB-like" evidence="7">
    <location>
        <begin position="34"/>
        <end position="714"/>
    </location>
</feature>
<dbReference type="EMBL" id="JAQQFM010000015">
    <property type="protein sequence ID" value="MFL9927399.1"/>
    <property type="molecule type" value="Genomic_DNA"/>
</dbReference>
<sequence>MTSSTEMAGGNTEGIRIKTQRRWLGDAVELVSSMRFAISLLTLIAIASVIGTVLKQNDPMPNYVNQFGPFWFEVFNKLGLYAVYSAWWFLMIMGFLVLSTSLCIARNAPKMLKDVRSWRDNVREQSLRNFHHKAEWNAAAPVAELAAYLAQRVRANGYKVKLVEKDGATLLTAKQGAANKWGYIFAHAAIVIICIGGLLDSDLPIRFQQWVFGKQPFTGNGVIAQIPERYRLGIGNPTFRGNTLIPEGSSSSTAIIPQQNGVMIQDLPFTIHLKRFVIDFYSTGMPKLFASDVVVRDHETGKDITATIKVNQPLIYKGVAIYQSSFEDGGSKLKLTGYPMSGKQAKSFEIAGEVNGSTPLTQAAGAYTVEWSGFRPFNVENMAVAGTAGNAKGAIDARAVNVDKSLNRKLIDDLDKHLGSGAKSANTKDLKNVGPSVQYKLRDKTGQAREYMNYMQPIQLDGAYVFLAGMRDQPDQPFRYLRIPADEDDSVADWVRMRAALADPALRAEAAQRYSRHAISGARETSEQLRMQLQQSAQKGLDIFAGDDKASGYIAVSRFLEKLPPEEQTKAADIFMKILNGSMWELWQTAREKDGLKAAPSDEKNARYLQLAINALADAAFYPAPVLLQLSGFEEIKASVFQVTRSPGKKVVYLGCLFLVLGVFSMLYIRERRLWIWIRPQAKEGADAAQSEGSHALMAMSTQRKTLDFEKEFEQMKARLSQSA</sequence>
<dbReference type="Pfam" id="PF05140">
    <property type="entry name" value="ResB"/>
    <property type="match status" value="1"/>
</dbReference>
<keyword evidence="2 6" id="KW-0812">Transmembrane</keyword>
<organism evidence="8 9">
    <name type="scientific">Herbaspirillum lusitanum</name>
    <dbReference type="NCBI Taxonomy" id="213312"/>
    <lineage>
        <taxon>Bacteria</taxon>
        <taxon>Pseudomonadati</taxon>
        <taxon>Pseudomonadota</taxon>
        <taxon>Betaproteobacteria</taxon>
        <taxon>Burkholderiales</taxon>
        <taxon>Oxalobacteraceae</taxon>
        <taxon>Herbaspirillum</taxon>
    </lineage>
</organism>
<evidence type="ECO:0000256" key="1">
    <source>
        <dbReference type="ARBA" id="ARBA00004141"/>
    </source>
</evidence>
<feature type="transmembrane region" description="Helical" evidence="6">
    <location>
        <begin position="651"/>
        <end position="669"/>
    </location>
</feature>
<protein>
    <submittedName>
        <fullName evidence="8">Cytochrome c biogenesis protein ResB</fullName>
    </submittedName>
</protein>
<accession>A0ABW9AFY6</accession>
<dbReference type="PANTHER" id="PTHR31566:SF0">
    <property type="entry name" value="CYTOCHROME C BIOGENESIS PROTEIN CCS1, CHLOROPLASTIC"/>
    <property type="match status" value="1"/>
</dbReference>
<keyword evidence="4 6" id="KW-1133">Transmembrane helix</keyword>
<feature type="transmembrane region" description="Helical" evidence="6">
    <location>
        <begin position="181"/>
        <end position="199"/>
    </location>
</feature>
<dbReference type="RefSeq" id="WP_408160644.1">
    <property type="nucleotide sequence ID" value="NZ_JAQQFM010000015.1"/>
</dbReference>
<dbReference type="PANTHER" id="PTHR31566">
    <property type="entry name" value="CYTOCHROME C BIOGENESIS PROTEIN CCS1, CHLOROPLASTIC"/>
    <property type="match status" value="1"/>
</dbReference>
<evidence type="ECO:0000313" key="9">
    <source>
        <dbReference type="Proteomes" id="UP001629246"/>
    </source>
</evidence>
<gene>
    <name evidence="8" type="ORF">PQR62_24205</name>
</gene>
<evidence type="ECO:0000259" key="7">
    <source>
        <dbReference type="Pfam" id="PF05140"/>
    </source>
</evidence>
<name>A0ABW9AFY6_9BURK</name>
<keyword evidence="3" id="KW-0201">Cytochrome c-type biogenesis</keyword>
<keyword evidence="5 6" id="KW-0472">Membrane</keyword>
<evidence type="ECO:0000313" key="8">
    <source>
        <dbReference type="EMBL" id="MFL9927399.1"/>
    </source>
</evidence>
<comment type="caution">
    <text evidence="8">The sequence shown here is derived from an EMBL/GenBank/DDBJ whole genome shotgun (WGS) entry which is preliminary data.</text>
</comment>
<dbReference type="InterPro" id="IPR023494">
    <property type="entry name" value="Cyt_c_bgen_Ccs1/CcsB/ResB"/>
</dbReference>
<evidence type="ECO:0000256" key="6">
    <source>
        <dbReference type="SAM" id="Phobius"/>
    </source>
</evidence>
<feature type="transmembrane region" description="Helical" evidence="6">
    <location>
        <begin position="86"/>
        <end position="105"/>
    </location>
</feature>
<keyword evidence="9" id="KW-1185">Reference proteome</keyword>
<dbReference type="Proteomes" id="UP001629246">
    <property type="component" value="Unassembled WGS sequence"/>
</dbReference>
<feature type="transmembrane region" description="Helical" evidence="6">
    <location>
        <begin position="36"/>
        <end position="54"/>
    </location>
</feature>
<evidence type="ECO:0000256" key="3">
    <source>
        <dbReference type="ARBA" id="ARBA00022748"/>
    </source>
</evidence>
<dbReference type="InterPro" id="IPR007816">
    <property type="entry name" value="ResB-like_domain"/>
</dbReference>
<evidence type="ECO:0000256" key="5">
    <source>
        <dbReference type="ARBA" id="ARBA00023136"/>
    </source>
</evidence>
<reference evidence="8 9" key="1">
    <citation type="journal article" date="2024" name="Chem. Sci.">
        <title>Discovery of megapolipeptins by genome mining of a Burkholderiales bacteria collection.</title>
        <authorList>
            <person name="Paulo B.S."/>
            <person name="Recchia M.J.J."/>
            <person name="Lee S."/>
            <person name="Fergusson C.H."/>
            <person name="Romanowski S.B."/>
            <person name="Hernandez A."/>
            <person name="Krull N."/>
            <person name="Liu D.Y."/>
            <person name="Cavanagh H."/>
            <person name="Bos A."/>
            <person name="Gray C.A."/>
            <person name="Murphy B.T."/>
            <person name="Linington R.G."/>
            <person name="Eustaquio A.S."/>
        </authorList>
    </citation>
    <scope>NUCLEOTIDE SEQUENCE [LARGE SCALE GENOMIC DNA]</scope>
    <source>
        <strain evidence="8 9">RL21-008-BIB-A</strain>
    </source>
</reference>
<comment type="subcellular location">
    <subcellularLocation>
        <location evidence="1">Membrane</location>
        <topology evidence="1">Multi-pass membrane protein</topology>
    </subcellularLocation>
</comment>